<dbReference type="Proteomes" id="UP000677228">
    <property type="component" value="Unassembled WGS sequence"/>
</dbReference>
<evidence type="ECO:0000313" key="3">
    <source>
        <dbReference type="EMBL" id="CAF4296366.1"/>
    </source>
</evidence>
<evidence type="ECO:0000313" key="5">
    <source>
        <dbReference type="Proteomes" id="UP000663829"/>
    </source>
</evidence>
<dbReference type="EMBL" id="CAJNOK010034885">
    <property type="protein sequence ID" value="CAF1508291.1"/>
    <property type="molecule type" value="Genomic_DNA"/>
</dbReference>
<dbReference type="OrthoDB" id="10060616at2759"/>
<evidence type="ECO:0000313" key="2">
    <source>
        <dbReference type="EMBL" id="CAF1594817.1"/>
    </source>
</evidence>
<evidence type="ECO:0000313" key="4">
    <source>
        <dbReference type="EMBL" id="CAF4468883.1"/>
    </source>
</evidence>
<comment type="caution">
    <text evidence="2">The sequence shown here is derived from an EMBL/GenBank/DDBJ whole genome shotgun (WGS) entry which is preliminary data.</text>
</comment>
<dbReference type="EMBL" id="CAJOBA010056944">
    <property type="protein sequence ID" value="CAF4296366.1"/>
    <property type="molecule type" value="Genomic_DNA"/>
</dbReference>
<reference evidence="2" key="1">
    <citation type="submission" date="2021-02" db="EMBL/GenBank/DDBJ databases">
        <authorList>
            <person name="Nowell W R."/>
        </authorList>
    </citation>
    <scope>NUCLEOTIDE SEQUENCE</scope>
</reference>
<dbReference type="Proteomes" id="UP000663829">
    <property type="component" value="Unassembled WGS sequence"/>
</dbReference>
<name>A0A816AEI8_9BILA</name>
<keyword evidence="5" id="KW-1185">Reference proteome</keyword>
<dbReference type="EMBL" id="CAJOBC010100690">
    <property type="protein sequence ID" value="CAF4468883.1"/>
    <property type="molecule type" value="Genomic_DNA"/>
</dbReference>
<gene>
    <name evidence="2" type="ORF">GPM918_LOCUS42004</name>
    <name evidence="1" type="ORF">OVA965_LOCUS37255</name>
    <name evidence="4" type="ORF">SRO942_LOCUS43163</name>
    <name evidence="3" type="ORF">TMI583_LOCUS38324</name>
</gene>
<proteinExistence type="predicted"/>
<organism evidence="2 5">
    <name type="scientific">Didymodactylos carnosus</name>
    <dbReference type="NCBI Taxonomy" id="1234261"/>
    <lineage>
        <taxon>Eukaryota</taxon>
        <taxon>Metazoa</taxon>
        <taxon>Spiralia</taxon>
        <taxon>Gnathifera</taxon>
        <taxon>Rotifera</taxon>
        <taxon>Eurotatoria</taxon>
        <taxon>Bdelloidea</taxon>
        <taxon>Philodinida</taxon>
        <taxon>Philodinidae</taxon>
        <taxon>Didymodactylos</taxon>
    </lineage>
</organism>
<evidence type="ECO:0008006" key="6">
    <source>
        <dbReference type="Google" id="ProtNLM"/>
    </source>
</evidence>
<dbReference type="EMBL" id="CAJNOQ010034434">
    <property type="protein sequence ID" value="CAF1594817.1"/>
    <property type="molecule type" value="Genomic_DNA"/>
</dbReference>
<sequence length="207" mass="23624">MVFWNCFDGADEVDCDPSPLLNCSHHHRICVSPKTNQFICLPLKKANDGKIGCLGGTDEPKLCRSNNFKSTGWNFCRLNNKTESCESFRGSCYESNCEGKLTNSITQIQQQETNAIMSYSSIKQTTTRQYKQLCHRGLVLHLWYHNDTNSTDVACLCPPSYYGDLCQYQNQRVSPIIRFETFSDSRRIPFAVLVSLLDDSEERIIHS</sequence>
<accession>A0A816AEI8</accession>
<protein>
    <recommendedName>
        <fullName evidence="6">EGF-like domain-containing protein</fullName>
    </recommendedName>
</protein>
<dbReference type="AlphaFoldDB" id="A0A816AEI8"/>
<evidence type="ECO:0000313" key="1">
    <source>
        <dbReference type="EMBL" id="CAF1508291.1"/>
    </source>
</evidence>
<dbReference type="Proteomes" id="UP000682733">
    <property type="component" value="Unassembled WGS sequence"/>
</dbReference>
<dbReference type="Proteomes" id="UP000681722">
    <property type="component" value="Unassembled WGS sequence"/>
</dbReference>